<organism evidence="1 2">
    <name type="scientific">Corynebacterium testudinoris</name>
    <dbReference type="NCBI Taxonomy" id="136857"/>
    <lineage>
        <taxon>Bacteria</taxon>
        <taxon>Bacillati</taxon>
        <taxon>Actinomycetota</taxon>
        <taxon>Actinomycetes</taxon>
        <taxon>Mycobacteriales</taxon>
        <taxon>Corynebacteriaceae</taxon>
        <taxon>Corynebacterium</taxon>
    </lineage>
</organism>
<dbReference type="PATRIC" id="fig|136857.5.peg.908"/>
<name>A0A0G3H4N3_9CORY</name>
<protein>
    <submittedName>
        <fullName evidence="1">Uncharacterized protein</fullName>
    </submittedName>
</protein>
<dbReference type="AlphaFoldDB" id="A0A0G3H4N3"/>
<evidence type="ECO:0000313" key="1">
    <source>
        <dbReference type="EMBL" id="AKK08364.1"/>
    </source>
</evidence>
<gene>
    <name evidence="1" type="ORF">CTEST_04585</name>
</gene>
<accession>A0A0G3H4N3</accession>
<keyword evidence="2" id="KW-1185">Reference proteome</keyword>
<sequence length="130" mass="14786">MVEDMATHYELNYDWSKLGPTPWTETSLVKLQADFHSYDDGDQLWLTISRWWEAMEKDDTGVAFDGGCFFPALVRVSTEHVTAWICSHGEDAFDSIAHYAEELRAVAESADTDVVATWTELPHTVDQAER</sequence>
<dbReference type="EMBL" id="CP011545">
    <property type="protein sequence ID" value="AKK08364.1"/>
    <property type="molecule type" value="Genomic_DNA"/>
</dbReference>
<proteinExistence type="predicted"/>
<dbReference type="Proteomes" id="UP000035540">
    <property type="component" value="Chromosome"/>
</dbReference>
<dbReference type="KEGG" id="cted:CTEST_04585"/>
<reference evidence="1 2" key="1">
    <citation type="journal article" date="2015" name="Genome Announc.">
        <title>Complete Genome Sequence of the Type Strain Corynebacterium testudinoris DSM 44614, Recovered from Necrotic Lesions in the Mouth of a Tortoise.</title>
        <authorList>
            <person name="Ruckert C."/>
            <person name="Kriete M."/>
            <person name="Jaenicke S."/>
            <person name="Winkler A."/>
            <person name="Tauch A."/>
        </authorList>
    </citation>
    <scope>NUCLEOTIDE SEQUENCE [LARGE SCALE GENOMIC DNA]</scope>
    <source>
        <strain evidence="1 2">DSM 44614</strain>
    </source>
</reference>
<reference evidence="2" key="2">
    <citation type="submission" date="2015-05" db="EMBL/GenBank/DDBJ databases">
        <title>Complete genome sequence of Corynebacterium testudinoris DSM 44614, recovered from necrotic lesions in the mouth of a tortoise.</title>
        <authorList>
            <person name="Ruckert C."/>
            <person name="Albersmeier A."/>
            <person name="Winkler A."/>
            <person name="Tauch A."/>
        </authorList>
    </citation>
    <scope>NUCLEOTIDE SEQUENCE [LARGE SCALE GENOMIC DNA]</scope>
    <source>
        <strain evidence="2">DSM 44614</strain>
    </source>
</reference>
<evidence type="ECO:0000313" key="2">
    <source>
        <dbReference type="Proteomes" id="UP000035540"/>
    </source>
</evidence>